<dbReference type="Proteomes" id="UP000198362">
    <property type="component" value="Unassembled WGS sequence"/>
</dbReference>
<dbReference type="AlphaFoldDB" id="A0A239NBQ2"/>
<name>A0A239NBQ2_9ACTN</name>
<accession>A0A239NBQ2</accession>
<sequence>MNEFHLAVEMTFVSTPHGTDEQFEEFLDEVVLQLDNIGREANLAARLGDRVADFAASVTANDFTMAAAAFLMDLRTALHAAGCHTAGWPVFEATDHKVRELLEA</sequence>
<reference evidence="1 2" key="1">
    <citation type="submission" date="2017-06" db="EMBL/GenBank/DDBJ databases">
        <authorList>
            <person name="Kim H.J."/>
            <person name="Triplett B.A."/>
        </authorList>
    </citation>
    <scope>NUCLEOTIDE SEQUENCE [LARGE SCALE GENOMIC DNA]</scope>
    <source>
        <strain evidence="1 2">CGMCC 4.5593</strain>
    </source>
</reference>
<evidence type="ECO:0000313" key="1">
    <source>
        <dbReference type="EMBL" id="SNT52336.1"/>
    </source>
</evidence>
<organism evidence="1 2">
    <name type="scientific">Asanoa hainanensis</name>
    <dbReference type="NCBI Taxonomy" id="560556"/>
    <lineage>
        <taxon>Bacteria</taxon>
        <taxon>Bacillati</taxon>
        <taxon>Actinomycetota</taxon>
        <taxon>Actinomycetes</taxon>
        <taxon>Micromonosporales</taxon>
        <taxon>Micromonosporaceae</taxon>
        <taxon>Asanoa</taxon>
    </lineage>
</organism>
<dbReference type="EMBL" id="FZPH01000008">
    <property type="protein sequence ID" value="SNT52336.1"/>
    <property type="molecule type" value="Genomic_DNA"/>
</dbReference>
<evidence type="ECO:0000313" key="2">
    <source>
        <dbReference type="Proteomes" id="UP000198362"/>
    </source>
</evidence>
<dbReference type="RefSeq" id="WP_089251296.1">
    <property type="nucleotide sequence ID" value="NZ_FZPH01000008.1"/>
</dbReference>
<proteinExistence type="predicted"/>
<protein>
    <submittedName>
        <fullName evidence="1">Uncharacterized protein</fullName>
    </submittedName>
</protein>
<keyword evidence="2" id="KW-1185">Reference proteome</keyword>
<dbReference type="OrthoDB" id="3387693at2"/>
<gene>
    <name evidence="1" type="ORF">SAMN05421812_108120</name>
</gene>